<dbReference type="PANTHER" id="PTHR43649:SF32">
    <property type="entry name" value="SUGAR BINDING SECRETED PROTEIN"/>
    <property type="match status" value="1"/>
</dbReference>
<dbReference type="InterPro" id="IPR050490">
    <property type="entry name" value="Bact_solute-bd_prot1"/>
</dbReference>
<dbReference type="STRING" id="1348253.LK09_16515"/>
<dbReference type="Pfam" id="PF13416">
    <property type="entry name" value="SBP_bac_8"/>
    <property type="match status" value="1"/>
</dbReference>
<gene>
    <name evidence="2" type="ORF">LK09_16515</name>
</gene>
<evidence type="ECO:0000256" key="1">
    <source>
        <dbReference type="SAM" id="SignalP"/>
    </source>
</evidence>
<dbReference type="EMBL" id="JTDK01000016">
    <property type="protein sequence ID" value="KHK96255.1"/>
    <property type="molecule type" value="Genomic_DNA"/>
</dbReference>
<dbReference type="AlphaFoldDB" id="A0A0B1ZYJ7"/>
<feature type="signal peptide" evidence="1">
    <location>
        <begin position="1"/>
        <end position="24"/>
    </location>
</feature>
<dbReference type="Gene3D" id="3.40.190.10">
    <property type="entry name" value="Periplasmic binding protein-like II"/>
    <property type="match status" value="1"/>
</dbReference>
<reference evidence="2 3" key="1">
    <citation type="submission" date="2014-11" db="EMBL/GenBank/DDBJ databases">
        <title>Genome sequence of Microbacterium mangrovi MUSC 115(T).</title>
        <authorList>
            <person name="Lee L.-H."/>
        </authorList>
    </citation>
    <scope>NUCLEOTIDE SEQUENCE [LARGE SCALE GENOMIC DNA]</scope>
    <source>
        <strain evidence="2 3">MUSC 115</strain>
    </source>
</reference>
<evidence type="ECO:0000313" key="2">
    <source>
        <dbReference type="EMBL" id="KHK96255.1"/>
    </source>
</evidence>
<name>A0A0B1ZYJ7_9MICO</name>
<keyword evidence="1" id="KW-0732">Signal</keyword>
<evidence type="ECO:0000313" key="3">
    <source>
        <dbReference type="Proteomes" id="UP000031030"/>
    </source>
</evidence>
<keyword evidence="3" id="KW-1185">Reference proteome</keyword>
<dbReference type="PANTHER" id="PTHR43649">
    <property type="entry name" value="ARABINOSE-BINDING PROTEIN-RELATED"/>
    <property type="match status" value="1"/>
</dbReference>
<accession>A0A0B1ZYJ7</accession>
<dbReference type="Proteomes" id="UP000031030">
    <property type="component" value="Unassembled WGS sequence"/>
</dbReference>
<comment type="caution">
    <text evidence="2">The sequence shown here is derived from an EMBL/GenBank/DDBJ whole genome shotgun (WGS) entry which is preliminary data.</text>
</comment>
<protein>
    <submittedName>
        <fullName evidence="2">ABC transporter substrate-binding protein</fullName>
    </submittedName>
</protein>
<feature type="chain" id="PRO_5002065740" evidence="1">
    <location>
        <begin position="25"/>
        <end position="430"/>
    </location>
</feature>
<dbReference type="InterPro" id="IPR006059">
    <property type="entry name" value="SBP"/>
</dbReference>
<organism evidence="2 3">
    <name type="scientific">Microbacterium mangrovi</name>
    <dbReference type="NCBI Taxonomy" id="1348253"/>
    <lineage>
        <taxon>Bacteria</taxon>
        <taxon>Bacillati</taxon>
        <taxon>Actinomycetota</taxon>
        <taxon>Actinomycetes</taxon>
        <taxon>Micrococcales</taxon>
        <taxon>Microbacteriaceae</taxon>
        <taxon>Microbacterium</taxon>
    </lineage>
</organism>
<sequence length="430" mass="44734">MLAATTAAIAVALTGCAFGGGAPAAQSLAPTAKASGSITVWSWDVAATALKRLAKQYEAAHAGTKIDVVDIGYDNAYDKISVGLQAGTGLPDLITMETDHNQGYITQFPKGFVDLNPVMGAQKADFDPFKWAAGNDKGGHLRVAPWDSGTVALYYRTDYAKQAGVDIAAAKTWDDLVAAGRTIKAKTGHTLLSSDLSAGGPFTMMLQQNGEGVFNAAGEITVNSPEAVKVLTLIQTMNKDGLIKNVKGWDAEVSSAKKGDSATTPNAVWWTGTLTREAAEHSGAYAVVPLPLVDASSAPTSNSGGSGLAIPAQAKNPQLAAAFLTSVLADKQNQASMMKDEGLFPAYLPALKTPYFAQPQEYFGGQKVYQTFAELTPQIKPISFTSDYAKASDIVANAVQAAVLNGQDPKAALDSAAQQIATATGRKIAG</sequence>
<dbReference type="SUPFAM" id="SSF53850">
    <property type="entry name" value="Periplasmic binding protein-like II"/>
    <property type="match status" value="1"/>
</dbReference>
<dbReference type="CDD" id="cd13585">
    <property type="entry name" value="PBP2_TMBP_like"/>
    <property type="match status" value="1"/>
</dbReference>
<proteinExistence type="predicted"/>